<evidence type="ECO:0000256" key="2">
    <source>
        <dbReference type="ARBA" id="ARBA00008896"/>
    </source>
</evidence>
<dbReference type="PRINTS" id="PR00100">
    <property type="entry name" value="AOTCASE"/>
</dbReference>
<comment type="pathway">
    <text evidence="1">Pyrimidine metabolism; UMP biosynthesis via de novo pathway; (S)-dihydroorotate from bicarbonate: step 2/3.</text>
</comment>
<dbReference type="PRINTS" id="PR00101">
    <property type="entry name" value="ATCASE"/>
</dbReference>
<evidence type="ECO:0000256" key="4">
    <source>
        <dbReference type="ARBA" id="ARBA00022679"/>
    </source>
</evidence>
<dbReference type="EC" id="2.1.3.2" evidence="3"/>
<evidence type="ECO:0000256" key="6">
    <source>
        <dbReference type="ARBA" id="ARBA00043884"/>
    </source>
</evidence>
<evidence type="ECO:0000313" key="10">
    <source>
        <dbReference type="EMBL" id="SVA62085.1"/>
    </source>
</evidence>
<keyword evidence="4" id="KW-0808">Transferase</keyword>
<feature type="domain" description="Aspartate/ornithine carbamoyltransferase carbamoyl-P binding" evidence="9">
    <location>
        <begin position="2"/>
        <end position="146"/>
    </location>
</feature>
<gene>
    <name evidence="10" type="ORF">METZ01_LOCUS114939</name>
</gene>
<dbReference type="InterPro" id="IPR006131">
    <property type="entry name" value="Asp_carbamoyltransf_Asp/Orn-bd"/>
</dbReference>
<dbReference type="InterPro" id="IPR006130">
    <property type="entry name" value="Asp/Orn_carbamoylTrfase"/>
</dbReference>
<reference evidence="10" key="1">
    <citation type="submission" date="2018-05" db="EMBL/GenBank/DDBJ databases">
        <authorList>
            <person name="Lanie J.A."/>
            <person name="Ng W.-L."/>
            <person name="Kazmierczak K.M."/>
            <person name="Andrzejewski T.M."/>
            <person name="Davidsen T.M."/>
            <person name="Wayne K.J."/>
            <person name="Tettelin H."/>
            <person name="Glass J.I."/>
            <person name="Rusch D."/>
            <person name="Podicherti R."/>
            <person name="Tsui H.-C.T."/>
            <person name="Winkler M.E."/>
        </authorList>
    </citation>
    <scope>NUCLEOTIDE SEQUENCE</scope>
</reference>
<name>A0A381XBE6_9ZZZZ</name>
<dbReference type="GO" id="GO:0004070">
    <property type="term" value="F:aspartate carbamoyltransferase activity"/>
    <property type="evidence" value="ECO:0007669"/>
    <property type="project" value="UniProtKB-EC"/>
</dbReference>
<comment type="similarity">
    <text evidence="2">Belongs to the aspartate/ornithine carbamoyltransferase superfamily. ATCase family.</text>
</comment>
<dbReference type="GO" id="GO:0006207">
    <property type="term" value="P:'de novo' pyrimidine nucleobase biosynthetic process"/>
    <property type="evidence" value="ECO:0007669"/>
    <property type="project" value="InterPro"/>
</dbReference>
<dbReference type="GO" id="GO:0016597">
    <property type="term" value="F:amino acid binding"/>
    <property type="evidence" value="ECO:0007669"/>
    <property type="project" value="InterPro"/>
</dbReference>
<comment type="function">
    <text evidence="6">Catalyzes the condensation of carbamoyl phosphate and aspartate to form carbamoyl aspartate and inorganic phosphate, the committed step in the de novo pyrimidine nucleotide biosynthesis pathway.</text>
</comment>
<dbReference type="GO" id="GO:0005829">
    <property type="term" value="C:cytosol"/>
    <property type="evidence" value="ECO:0007669"/>
    <property type="project" value="TreeGrafter"/>
</dbReference>
<dbReference type="InterPro" id="IPR006132">
    <property type="entry name" value="Asp/Orn_carbamoyltranf_P-bd"/>
</dbReference>
<dbReference type="Pfam" id="PF02729">
    <property type="entry name" value="OTCace_N"/>
    <property type="match status" value="1"/>
</dbReference>
<dbReference type="InterPro" id="IPR036901">
    <property type="entry name" value="Asp/Orn_carbamoylTrfase_sf"/>
</dbReference>
<dbReference type="PANTHER" id="PTHR45753">
    <property type="entry name" value="ORNITHINE CARBAMOYLTRANSFERASE, MITOCHONDRIAL"/>
    <property type="match status" value="1"/>
</dbReference>
<dbReference type="Gene3D" id="3.40.50.1370">
    <property type="entry name" value="Aspartate/ornithine carbamoyltransferase"/>
    <property type="match status" value="2"/>
</dbReference>
<dbReference type="NCBIfam" id="NF002032">
    <property type="entry name" value="PRK00856.1"/>
    <property type="match status" value="1"/>
</dbReference>
<dbReference type="Pfam" id="PF00185">
    <property type="entry name" value="OTCace"/>
    <property type="match status" value="1"/>
</dbReference>
<evidence type="ECO:0000256" key="3">
    <source>
        <dbReference type="ARBA" id="ARBA00013008"/>
    </source>
</evidence>
<dbReference type="HAMAP" id="MF_00001">
    <property type="entry name" value="Asp_carb_tr"/>
    <property type="match status" value="1"/>
</dbReference>
<dbReference type="UniPathway" id="UPA00070">
    <property type="reaction ID" value="UER00116"/>
</dbReference>
<dbReference type="InterPro" id="IPR002082">
    <property type="entry name" value="Asp_carbamoyltransf"/>
</dbReference>
<organism evidence="10">
    <name type="scientific">marine metagenome</name>
    <dbReference type="NCBI Taxonomy" id="408172"/>
    <lineage>
        <taxon>unclassified sequences</taxon>
        <taxon>metagenomes</taxon>
        <taxon>ecological metagenomes</taxon>
    </lineage>
</organism>
<dbReference type="PROSITE" id="PS00097">
    <property type="entry name" value="CARBAMOYLTRANSFERASE"/>
    <property type="match status" value="1"/>
</dbReference>
<dbReference type="AlphaFoldDB" id="A0A381XBE6"/>
<dbReference type="NCBIfam" id="TIGR00670">
    <property type="entry name" value="asp_carb_tr"/>
    <property type="match status" value="1"/>
</dbReference>
<dbReference type="PANTHER" id="PTHR45753:SF6">
    <property type="entry name" value="ASPARTATE CARBAMOYLTRANSFERASE"/>
    <property type="match status" value="1"/>
</dbReference>
<dbReference type="EMBL" id="UINC01014578">
    <property type="protein sequence ID" value="SVA62085.1"/>
    <property type="molecule type" value="Genomic_DNA"/>
</dbReference>
<evidence type="ECO:0000256" key="7">
    <source>
        <dbReference type="ARBA" id="ARBA00048859"/>
    </source>
</evidence>
<dbReference type="SUPFAM" id="SSF53671">
    <property type="entry name" value="Aspartate/ornithine carbamoyltransferase"/>
    <property type="match status" value="1"/>
</dbReference>
<protein>
    <recommendedName>
        <fullName evidence="3">aspartate carbamoyltransferase</fullName>
        <ecNumber evidence="3">2.1.3.2</ecNumber>
    </recommendedName>
</protein>
<feature type="domain" description="Aspartate/ornithine carbamoyltransferase Asp/Orn-binding" evidence="8">
    <location>
        <begin position="155"/>
        <end position="301"/>
    </location>
</feature>
<sequence length="307" mass="34580">MKHLLYLKDLNQETINQILDTADNFLDHNNQPIGSEDLLKDKTIANLFFEPSTRTRSSFQIAARKLGADVINIDEEHSSRAKGETLIDTLKTLEAMGVNYFIIRNKHSGVFHDLLEHIENRSRLINAGESNISHPTQGLLDLVTIRRHKKDFHTVKAVILGDLAHSRVARSLTEGLEKMNTGEIILVSPKDYEPDMTLFKGARYTDNIESALRNADVVVTLRVQKERMENETQFIDLSQYYKDYGLTSKRLELCKKDAIVMHPGPMNRGVEIETIVADGPQSVITEQVTNGIATRMAILSIIEKSAG</sequence>
<dbReference type="GO" id="GO:0044205">
    <property type="term" value="P:'de novo' UMP biosynthetic process"/>
    <property type="evidence" value="ECO:0007669"/>
    <property type="project" value="UniProtKB-UniPathway"/>
</dbReference>
<evidence type="ECO:0000256" key="1">
    <source>
        <dbReference type="ARBA" id="ARBA00004852"/>
    </source>
</evidence>
<dbReference type="GO" id="GO:0006520">
    <property type="term" value="P:amino acid metabolic process"/>
    <property type="evidence" value="ECO:0007669"/>
    <property type="project" value="InterPro"/>
</dbReference>
<evidence type="ECO:0000256" key="5">
    <source>
        <dbReference type="ARBA" id="ARBA00022975"/>
    </source>
</evidence>
<evidence type="ECO:0000259" key="9">
    <source>
        <dbReference type="Pfam" id="PF02729"/>
    </source>
</evidence>
<evidence type="ECO:0000259" key="8">
    <source>
        <dbReference type="Pfam" id="PF00185"/>
    </source>
</evidence>
<accession>A0A381XBE6</accession>
<keyword evidence="5" id="KW-0665">Pyrimidine biosynthesis</keyword>
<comment type="catalytic activity">
    <reaction evidence="7">
        <text>carbamoyl phosphate + L-aspartate = N-carbamoyl-L-aspartate + phosphate + H(+)</text>
        <dbReference type="Rhea" id="RHEA:20013"/>
        <dbReference type="ChEBI" id="CHEBI:15378"/>
        <dbReference type="ChEBI" id="CHEBI:29991"/>
        <dbReference type="ChEBI" id="CHEBI:32814"/>
        <dbReference type="ChEBI" id="CHEBI:43474"/>
        <dbReference type="ChEBI" id="CHEBI:58228"/>
        <dbReference type="EC" id="2.1.3.2"/>
    </reaction>
</comment>
<proteinExistence type="inferred from homology"/>